<dbReference type="Pfam" id="PF13298">
    <property type="entry name" value="LigD_N"/>
    <property type="match status" value="1"/>
</dbReference>
<dbReference type="GO" id="GO:0016874">
    <property type="term" value="F:ligase activity"/>
    <property type="evidence" value="ECO:0007669"/>
    <property type="project" value="UniProtKB-KW"/>
</dbReference>
<evidence type="ECO:0000259" key="1">
    <source>
        <dbReference type="Pfam" id="PF13298"/>
    </source>
</evidence>
<evidence type="ECO:0000313" key="3">
    <source>
        <dbReference type="Proteomes" id="UP000317093"/>
    </source>
</evidence>
<evidence type="ECO:0000313" key="2">
    <source>
        <dbReference type="EMBL" id="QDU59248.1"/>
    </source>
</evidence>
<dbReference type="KEGG" id="knv:Pan216_00760"/>
<feature type="domain" description="DNA ligase D 3'-phosphoesterase" evidence="1">
    <location>
        <begin position="8"/>
        <end position="80"/>
    </location>
</feature>
<organism evidence="2 3">
    <name type="scientific">Kolteria novifilia</name>
    <dbReference type="NCBI Taxonomy" id="2527975"/>
    <lineage>
        <taxon>Bacteria</taxon>
        <taxon>Pseudomonadati</taxon>
        <taxon>Planctomycetota</taxon>
        <taxon>Planctomycetia</taxon>
        <taxon>Kolteriales</taxon>
        <taxon>Kolteriaceae</taxon>
        <taxon>Kolteria</taxon>
    </lineage>
</organism>
<proteinExistence type="predicted"/>
<protein>
    <submittedName>
        <fullName evidence="2">ATP-dependent DNA ligase</fullName>
    </submittedName>
</protein>
<gene>
    <name evidence="2" type="ORF">Pan216_00760</name>
</gene>
<dbReference type="RefSeq" id="WP_145253299.1">
    <property type="nucleotide sequence ID" value="NZ_CP036279.1"/>
</dbReference>
<name>A0A518AX05_9BACT</name>
<keyword evidence="2" id="KW-0436">Ligase</keyword>
<accession>A0A518AX05</accession>
<dbReference type="OrthoDB" id="288736at2"/>
<dbReference type="Proteomes" id="UP000317093">
    <property type="component" value="Chromosome"/>
</dbReference>
<dbReference type="InterPro" id="IPR014144">
    <property type="entry name" value="LigD_PE_domain"/>
</dbReference>
<dbReference type="AlphaFoldDB" id="A0A518AX05"/>
<reference evidence="2 3" key="1">
    <citation type="submission" date="2019-02" db="EMBL/GenBank/DDBJ databases">
        <title>Deep-cultivation of Planctomycetes and their phenomic and genomic characterization uncovers novel biology.</title>
        <authorList>
            <person name="Wiegand S."/>
            <person name="Jogler M."/>
            <person name="Boedeker C."/>
            <person name="Pinto D."/>
            <person name="Vollmers J."/>
            <person name="Rivas-Marin E."/>
            <person name="Kohn T."/>
            <person name="Peeters S.H."/>
            <person name="Heuer A."/>
            <person name="Rast P."/>
            <person name="Oberbeckmann S."/>
            <person name="Bunk B."/>
            <person name="Jeske O."/>
            <person name="Meyerdierks A."/>
            <person name="Storesund J.E."/>
            <person name="Kallscheuer N."/>
            <person name="Luecker S."/>
            <person name="Lage O.M."/>
            <person name="Pohl T."/>
            <person name="Merkel B.J."/>
            <person name="Hornburger P."/>
            <person name="Mueller R.-W."/>
            <person name="Bruemmer F."/>
            <person name="Labrenz M."/>
            <person name="Spormann A.M."/>
            <person name="Op den Camp H."/>
            <person name="Overmann J."/>
            <person name="Amann R."/>
            <person name="Jetten M.S.M."/>
            <person name="Mascher T."/>
            <person name="Medema M.H."/>
            <person name="Devos D.P."/>
            <person name="Kaster A.-K."/>
            <person name="Ovreas L."/>
            <person name="Rohde M."/>
            <person name="Galperin M.Y."/>
            <person name="Jogler C."/>
        </authorList>
    </citation>
    <scope>NUCLEOTIDE SEQUENCE [LARGE SCALE GENOMIC DNA]</scope>
    <source>
        <strain evidence="2 3">Pan216</strain>
    </source>
</reference>
<sequence>MRFAVLEHHTKEGFHWDFLAQRPGGSLRTWSLSTPPDHQSVGLATPLPDHRTVYLTYEGVVYPGRGFVRRWDSGSFELLVDREHLYRALVRGERLRGVVEFEPFERFVEEVDRYRYRPVC</sequence>
<dbReference type="EMBL" id="CP036279">
    <property type="protein sequence ID" value="QDU59248.1"/>
    <property type="molecule type" value="Genomic_DNA"/>
</dbReference>
<keyword evidence="3" id="KW-1185">Reference proteome</keyword>